<protein>
    <recommendedName>
        <fullName evidence="11">Pentraxin (PTX) domain-containing protein</fullName>
    </recommendedName>
</protein>
<proteinExistence type="inferred from homology"/>
<accession>A0A060X6X4</accession>
<gene>
    <name evidence="12" type="ORF">GSONMT00012259001</name>
</gene>
<feature type="region of interest" description="Disordered" evidence="10">
    <location>
        <begin position="13"/>
        <end position="47"/>
    </location>
</feature>
<organism evidence="12 13">
    <name type="scientific">Oncorhynchus mykiss</name>
    <name type="common">Rainbow trout</name>
    <name type="synonym">Salmo gairdneri</name>
    <dbReference type="NCBI Taxonomy" id="8022"/>
    <lineage>
        <taxon>Eukaryota</taxon>
        <taxon>Metazoa</taxon>
        <taxon>Chordata</taxon>
        <taxon>Craniata</taxon>
        <taxon>Vertebrata</taxon>
        <taxon>Euteleostomi</taxon>
        <taxon>Actinopterygii</taxon>
        <taxon>Neopterygii</taxon>
        <taxon>Teleostei</taxon>
        <taxon>Protacanthopterygii</taxon>
        <taxon>Salmoniformes</taxon>
        <taxon>Salmonidae</taxon>
        <taxon>Salmoninae</taxon>
        <taxon>Oncorhynchus</taxon>
    </lineage>
</organism>
<dbReference type="GO" id="GO:0046872">
    <property type="term" value="F:metal ion binding"/>
    <property type="evidence" value="ECO:0007669"/>
    <property type="project" value="UniProtKB-KW"/>
</dbReference>
<name>A0A060X6X4_ONCMY</name>
<evidence type="ECO:0000256" key="8">
    <source>
        <dbReference type="ARBA" id="ARBA00038102"/>
    </source>
</evidence>
<dbReference type="PaxDb" id="8022-A0A060X6X4"/>
<evidence type="ECO:0000256" key="7">
    <source>
        <dbReference type="ARBA" id="ARBA00023157"/>
    </source>
</evidence>
<feature type="compositionally biased region" description="Low complexity" evidence="10">
    <location>
        <begin position="18"/>
        <end position="47"/>
    </location>
</feature>
<keyword evidence="7" id="KW-1015">Disulfide bond</keyword>
<dbReference type="InterPro" id="IPR051005">
    <property type="entry name" value="Pentraxin_domain"/>
</dbReference>
<evidence type="ECO:0000256" key="6">
    <source>
        <dbReference type="ARBA" id="ARBA00022837"/>
    </source>
</evidence>
<dbReference type="PANTHER" id="PTHR45869:SF7">
    <property type="entry name" value="C-REACTIVE PROTEIN"/>
    <property type="match status" value="1"/>
</dbReference>
<evidence type="ECO:0000256" key="4">
    <source>
        <dbReference type="ARBA" id="ARBA00022723"/>
    </source>
</evidence>
<dbReference type="SUPFAM" id="SSF49899">
    <property type="entry name" value="Concanavalin A-like lectins/glucanases"/>
    <property type="match status" value="1"/>
</dbReference>
<dbReference type="GO" id="GO:0005576">
    <property type="term" value="C:extracellular region"/>
    <property type="evidence" value="ECO:0007669"/>
    <property type="project" value="UniProtKB-SubCell"/>
</dbReference>
<dbReference type="SMART" id="SM00159">
    <property type="entry name" value="PTX"/>
    <property type="match status" value="1"/>
</dbReference>
<dbReference type="STRING" id="8022.A0A060X6X4"/>
<evidence type="ECO:0000259" key="11">
    <source>
        <dbReference type="PROSITE" id="PS51828"/>
    </source>
</evidence>
<keyword evidence="4" id="KW-0479">Metal-binding</keyword>
<dbReference type="Gene3D" id="2.60.120.200">
    <property type="match status" value="1"/>
</dbReference>
<dbReference type="PANTHER" id="PTHR45869">
    <property type="entry name" value="C-REACTIVE PROTEIN-RELATED"/>
    <property type="match status" value="1"/>
</dbReference>
<evidence type="ECO:0000256" key="10">
    <source>
        <dbReference type="SAM" id="MobiDB-lite"/>
    </source>
</evidence>
<keyword evidence="5" id="KW-0732">Signal</keyword>
<evidence type="ECO:0000313" key="12">
    <source>
        <dbReference type="EMBL" id="CDQ75196.1"/>
    </source>
</evidence>
<dbReference type="PROSITE" id="PS51828">
    <property type="entry name" value="PTX_2"/>
    <property type="match status" value="1"/>
</dbReference>
<dbReference type="AlphaFoldDB" id="A0A060X6X4"/>
<dbReference type="EMBL" id="FR905034">
    <property type="protein sequence ID" value="CDQ75196.1"/>
    <property type="molecule type" value="Genomic_DNA"/>
</dbReference>
<dbReference type="Proteomes" id="UP000193380">
    <property type="component" value="Unassembled WGS sequence"/>
</dbReference>
<comment type="subcellular location">
    <subcellularLocation>
        <location evidence="2">Secreted</location>
    </subcellularLocation>
</comment>
<evidence type="ECO:0000256" key="3">
    <source>
        <dbReference type="ARBA" id="ARBA00022525"/>
    </source>
</evidence>
<evidence type="ECO:0000256" key="5">
    <source>
        <dbReference type="ARBA" id="ARBA00022729"/>
    </source>
</evidence>
<evidence type="ECO:0000256" key="9">
    <source>
        <dbReference type="PROSITE-ProRule" id="PRU01172"/>
    </source>
</evidence>
<comment type="cofactor">
    <cofactor evidence="1">
        <name>Ca(2+)</name>
        <dbReference type="ChEBI" id="CHEBI:29108"/>
    </cofactor>
</comment>
<feature type="domain" description="Pentraxin (PTX)" evidence="11">
    <location>
        <begin position="22"/>
        <end position="217"/>
    </location>
</feature>
<evidence type="ECO:0000256" key="2">
    <source>
        <dbReference type="ARBA" id="ARBA00004613"/>
    </source>
</evidence>
<dbReference type="InterPro" id="IPR001759">
    <property type="entry name" value="PTX_dom"/>
</dbReference>
<comment type="caution">
    <text evidence="9">Lacks conserved residue(s) required for the propagation of feature annotation.</text>
</comment>
<dbReference type="InterPro" id="IPR013320">
    <property type="entry name" value="ConA-like_dom_sf"/>
</dbReference>
<evidence type="ECO:0000313" key="13">
    <source>
        <dbReference type="Proteomes" id="UP000193380"/>
    </source>
</evidence>
<keyword evidence="6" id="KW-0106">Calcium</keyword>
<sequence>MFTVTNGGELTMYTDAISPSPSRSPYSSPSPSPSSSSTSYPYTTPSPSPSSLTVCLRYMAEEGEDLTFFSLTQGNNWNLLLKRYYWGMDHLSIDSSQDFSSYKLFRAVREAHPWTSLCVTWEKKTGMAQVWRGGTVSVRKRVFGQVTNGPPVLKVFKFEGQVTDVEVWDRVLSPSWILAYMSGWQSYWSYTPGNVLTWSKAIYSTNGEVLLERNTYNSDHQPISAQDQLKGRI</sequence>
<reference evidence="12" key="2">
    <citation type="submission" date="2014-03" db="EMBL/GenBank/DDBJ databases">
        <authorList>
            <person name="Genoscope - CEA"/>
        </authorList>
    </citation>
    <scope>NUCLEOTIDE SEQUENCE</scope>
</reference>
<reference evidence="12" key="1">
    <citation type="journal article" date="2014" name="Nat. Commun.">
        <title>The rainbow trout genome provides novel insights into evolution after whole-genome duplication in vertebrates.</title>
        <authorList>
            <person name="Berthelot C."/>
            <person name="Brunet F."/>
            <person name="Chalopin D."/>
            <person name="Juanchich A."/>
            <person name="Bernard M."/>
            <person name="Noel B."/>
            <person name="Bento P."/>
            <person name="Da Silva C."/>
            <person name="Labadie K."/>
            <person name="Alberti A."/>
            <person name="Aury J.M."/>
            <person name="Louis A."/>
            <person name="Dehais P."/>
            <person name="Bardou P."/>
            <person name="Montfort J."/>
            <person name="Klopp C."/>
            <person name="Cabau C."/>
            <person name="Gaspin C."/>
            <person name="Thorgaard G.H."/>
            <person name="Boussaha M."/>
            <person name="Quillet E."/>
            <person name="Guyomard R."/>
            <person name="Galiana D."/>
            <person name="Bobe J."/>
            <person name="Volff J.N."/>
            <person name="Genet C."/>
            <person name="Wincker P."/>
            <person name="Jaillon O."/>
            <person name="Roest Crollius H."/>
            <person name="Guiguen Y."/>
        </authorList>
    </citation>
    <scope>NUCLEOTIDE SEQUENCE [LARGE SCALE GENOMIC DNA]</scope>
</reference>
<keyword evidence="3" id="KW-0964">Secreted</keyword>
<comment type="similarity">
    <text evidence="8">Belongs to the pentraxin family.</text>
</comment>
<dbReference type="Pfam" id="PF00354">
    <property type="entry name" value="Pentaxin"/>
    <property type="match status" value="1"/>
</dbReference>
<evidence type="ECO:0000256" key="1">
    <source>
        <dbReference type="ARBA" id="ARBA00001913"/>
    </source>
</evidence>